<evidence type="ECO:0000313" key="2">
    <source>
        <dbReference type="Proteomes" id="UP001163321"/>
    </source>
</evidence>
<dbReference type="EMBL" id="CM047581">
    <property type="protein sequence ID" value="KAI9916845.1"/>
    <property type="molecule type" value="Genomic_DNA"/>
</dbReference>
<name>A0ACC0WDX7_9STRA</name>
<dbReference type="Proteomes" id="UP001163321">
    <property type="component" value="Chromosome 2"/>
</dbReference>
<protein>
    <submittedName>
        <fullName evidence="1">Uncharacterized protein</fullName>
    </submittedName>
</protein>
<sequence length="256" mass="29800">MSWGHDVVYIKLVFFRVEYISSQDTHTHTPCHEMPIITFVARVSDGMLLVASMESIGASNENLDTHKQQAKEIMKKLDQRSPTKCSIESGAYTFHYLIQEGVCYLTLADRSFPKRLAFLYLEELHMGFVEELERESGSTWRDVVTTVARPYAFIKFDQFIQKKRKEYADPNSSQNMHRLNDDLADIHNIMRKNIQEVLNRGERVEHVSRISASLADRSKDLKWGAKKLRMQAIYRQYGPIVAVVLFVLLVIYIRFF</sequence>
<proteinExistence type="predicted"/>
<keyword evidence="2" id="KW-1185">Reference proteome</keyword>
<organism evidence="1 2">
    <name type="scientific">Peronosclerospora sorghi</name>
    <dbReference type="NCBI Taxonomy" id="230839"/>
    <lineage>
        <taxon>Eukaryota</taxon>
        <taxon>Sar</taxon>
        <taxon>Stramenopiles</taxon>
        <taxon>Oomycota</taxon>
        <taxon>Peronosporomycetes</taxon>
        <taxon>Peronosporales</taxon>
        <taxon>Peronosporaceae</taxon>
        <taxon>Peronosclerospora</taxon>
    </lineage>
</organism>
<comment type="caution">
    <text evidence="1">The sequence shown here is derived from an EMBL/GenBank/DDBJ whole genome shotgun (WGS) entry which is preliminary data.</text>
</comment>
<accession>A0ACC0WDX7</accession>
<reference evidence="1 2" key="1">
    <citation type="journal article" date="2022" name="bioRxiv">
        <title>The genome of the oomycete Peronosclerospora sorghi, a cosmopolitan pathogen of maize and sorghum, is inflated with dispersed pseudogenes.</title>
        <authorList>
            <person name="Fletcher K."/>
            <person name="Martin F."/>
            <person name="Isakeit T."/>
            <person name="Cavanaugh K."/>
            <person name="Magill C."/>
            <person name="Michelmore R."/>
        </authorList>
    </citation>
    <scope>NUCLEOTIDE SEQUENCE [LARGE SCALE GENOMIC DNA]</scope>
    <source>
        <strain evidence="1">P6</strain>
    </source>
</reference>
<gene>
    <name evidence="1" type="ORF">PsorP6_018097</name>
</gene>
<evidence type="ECO:0000313" key="1">
    <source>
        <dbReference type="EMBL" id="KAI9916845.1"/>
    </source>
</evidence>